<reference evidence="1" key="1">
    <citation type="submission" date="2021-06" db="EMBL/GenBank/DDBJ databases">
        <authorList>
            <person name="Kallberg Y."/>
            <person name="Tangrot J."/>
            <person name="Rosling A."/>
        </authorList>
    </citation>
    <scope>NUCLEOTIDE SEQUENCE</scope>
    <source>
        <strain evidence="1">IL203A</strain>
    </source>
</reference>
<name>A0ACA9LX24_9GLOM</name>
<dbReference type="Proteomes" id="UP000789702">
    <property type="component" value="Unassembled WGS sequence"/>
</dbReference>
<proteinExistence type="predicted"/>
<dbReference type="EMBL" id="CAJVPU010006049">
    <property type="protein sequence ID" value="CAG8555793.1"/>
    <property type="molecule type" value="Genomic_DNA"/>
</dbReference>
<gene>
    <name evidence="1" type="ORF">DHETER_LOCUS5427</name>
</gene>
<protein>
    <submittedName>
        <fullName evidence="1">2669_t:CDS:1</fullName>
    </submittedName>
</protein>
<accession>A0ACA9LX24</accession>
<evidence type="ECO:0000313" key="2">
    <source>
        <dbReference type="Proteomes" id="UP000789702"/>
    </source>
</evidence>
<keyword evidence="2" id="KW-1185">Reference proteome</keyword>
<feature type="non-terminal residue" evidence="1">
    <location>
        <position position="1"/>
    </location>
</feature>
<comment type="caution">
    <text evidence="1">The sequence shown here is derived from an EMBL/GenBank/DDBJ whole genome shotgun (WGS) entry which is preliminary data.</text>
</comment>
<sequence length="60" mass="6798">VSHLESQSLVKVDNASSHFYDQFNTCELNEPIELNSDFDEKTSNDSELEVTAISRKNHQG</sequence>
<organism evidence="1 2">
    <name type="scientific">Dentiscutata heterogama</name>
    <dbReference type="NCBI Taxonomy" id="1316150"/>
    <lineage>
        <taxon>Eukaryota</taxon>
        <taxon>Fungi</taxon>
        <taxon>Fungi incertae sedis</taxon>
        <taxon>Mucoromycota</taxon>
        <taxon>Glomeromycotina</taxon>
        <taxon>Glomeromycetes</taxon>
        <taxon>Diversisporales</taxon>
        <taxon>Gigasporaceae</taxon>
        <taxon>Dentiscutata</taxon>
    </lineage>
</organism>
<evidence type="ECO:0000313" key="1">
    <source>
        <dbReference type="EMBL" id="CAG8555793.1"/>
    </source>
</evidence>